<keyword evidence="2" id="KW-1185">Reference proteome</keyword>
<comment type="caution">
    <text evidence="1">The sequence shown here is derived from an EMBL/GenBank/DDBJ whole genome shotgun (WGS) entry which is preliminary data.</text>
</comment>
<dbReference type="EMBL" id="JANIEK010000031">
    <property type="protein sequence ID" value="MCT4795644.1"/>
    <property type="molecule type" value="Genomic_DNA"/>
</dbReference>
<protein>
    <submittedName>
        <fullName evidence="1">Uncharacterized protein</fullName>
    </submittedName>
</protein>
<name>A0ABT2KYX9_9BACL</name>
<gene>
    <name evidence="1" type="ORF">NQG31_08805</name>
</gene>
<dbReference type="Proteomes" id="UP001206821">
    <property type="component" value="Unassembled WGS sequence"/>
</dbReference>
<accession>A0ABT2KYX9</accession>
<proteinExistence type="predicted"/>
<organism evidence="1 2">
    <name type="scientific">Exiguobacterium alkaliphilum</name>
    <dbReference type="NCBI Taxonomy" id="1428684"/>
    <lineage>
        <taxon>Bacteria</taxon>
        <taxon>Bacillati</taxon>
        <taxon>Bacillota</taxon>
        <taxon>Bacilli</taxon>
        <taxon>Bacillales</taxon>
        <taxon>Bacillales Family XII. Incertae Sedis</taxon>
        <taxon>Exiguobacterium</taxon>
    </lineage>
</organism>
<dbReference type="RefSeq" id="WP_034814921.1">
    <property type="nucleotide sequence ID" value="NZ_JANIEK010000031.1"/>
</dbReference>
<evidence type="ECO:0000313" key="2">
    <source>
        <dbReference type="Proteomes" id="UP001206821"/>
    </source>
</evidence>
<reference evidence="1 2" key="1">
    <citation type="submission" date="2022-07" db="EMBL/GenBank/DDBJ databases">
        <title>Genomic and pangenome structural analysis of the polyextremophile Exiguobacterium.</title>
        <authorList>
            <person name="Shen L."/>
        </authorList>
    </citation>
    <scope>NUCLEOTIDE SEQUENCE [LARGE SCALE GENOMIC DNA]</scope>
    <source>
        <strain evidence="1 2">12_1</strain>
    </source>
</reference>
<sequence length="138" mass="15326">MTREGMYRLIQACVEGDIDYVTEEGISIIQRGEHGTNQLSPVLDALMDRYLDGAGRDMQLSVRSLVTASGVGPDETVRALLALTDVYLVSNHIEERLLTIRHIELDSSKGMTVHVTLCAWLAFHLEMVREAAQLRVGT</sequence>
<evidence type="ECO:0000313" key="1">
    <source>
        <dbReference type="EMBL" id="MCT4795644.1"/>
    </source>
</evidence>